<keyword evidence="2" id="KW-1185">Reference proteome</keyword>
<protein>
    <submittedName>
        <fullName evidence="1">Uncharacterized protein</fullName>
    </submittedName>
</protein>
<dbReference type="VEuPathDB" id="VectorBase:LDEU008797"/>
<dbReference type="EMBL" id="NCKV01006841">
    <property type="protein sequence ID" value="RWS23242.1"/>
    <property type="molecule type" value="Genomic_DNA"/>
</dbReference>
<sequence length="34" mass="3842">MYPLRSRVTKKRTGIEATGNSGIVPLFSFFKLLI</sequence>
<gene>
    <name evidence="1" type="ORF">B4U80_07408</name>
</gene>
<proteinExistence type="predicted"/>
<dbReference type="Proteomes" id="UP000288716">
    <property type="component" value="Unassembled WGS sequence"/>
</dbReference>
<organism evidence="1 2">
    <name type="scientific">Leptotrombidium deliense</name>
    <dbReference type="NCBI Taxonomy" id="299467"/>
    <lineage>
        <taxon>Eukaryota</taxon>
        <taxon>Metazoa</taxon>
        <taxon>Ecdysozoa</taxon>
        <taxon>Arthropoda</taxon>
        <taxon>Chelicerata</taxon>
        <taxon>Arachnida</taxon>
        <taxon>Acari</taxon>
        <taxon>Acariformes</taxon>
        <taxon>Trombidiformes</taxon>
        <taxon>Prostigmata</taxon>
        <taxon>Anystina</taxon>
        <taxon>Parasitengona</taxon>
        <taxon>Trombiculoidea</taxon>
        <taxon>Trombiculidae</taxon>
        <taxon>Leptotrombidium</taxon>
    </lineage>
</organism>
<evidence type="ECO:0000313" key="2">
    <source>
        <dbReference type="Proteomes" id="UP000288716"/>
    </source>
</evidence>
<name>A0A443S6T4_9ACAR</name>
<reference evidence="1 2" key="1">
    <citation type="journal article" date="2018" name="Gigascience">
        <title>Genomes of trombidid mites reveal novel predicted allergens and laterally-transferred genes associated with secondary metabolism.</title>
        <authorList>
            <person name="Dong X."/>
            <person name="Chaisiri K."/>
            <person name="Xia D."/>
            <person name="Armstrong S.D."/>
            <person name="Fang Y."/>
            <person name="Donnelly M.J."/>
            <person name="Kadowaki T."/>
            <person name="McGarry J.W."/>
            <person name="Darby A.C."/>
            <person name="Makepeace B.L."/>
        </authorList>
    </citation>
    <scope>NUCLEOTIDE SEQUENCE [LARGE SCALE GENOMIC DNA]</scope>
    <source>
        <strain evidence="1">UoL-UT</strain>
    </source>
</reference>
<evidence type="ECO:0000313" key="1">
    <source>
        <dbReference type="EMBL" id="RWS23242.1"/>
    </source>
</evidence>
<accession>A0A443S6T4</accession>
<dbReference type="AlphaFoldDB" id="A0A443S6T4"/>
<comment type="caution">
    <text evidence="1">The sequence shown here is derived from an EMBL/GenBank/DDBJ whole genome shotgun (WGS) entry which is preliminary data.</text>
</comment>